<dbReference type="EMBL" id="JAEACU010000010">
    <property type="protein sequence ID" value="KAH7515843.1"/>
    <property type="molecule type" value="Genomic_DNA"/>
</dbReference>
<evidence type="ECO:0000313" key="1">
    <source>
        <dbReference type="EMBL" id="KAH7515843.1"/>
    </source>
</evidence>
<gene>
    <name evidence="1" type="ORF">FEM48_Zijuj10G0069200</name>
</gene>
<sequence>MNDQDDMSLVTRHASLSRACSNLIGDASLTVEGTKFLLNEIEMLRSKIKEMNGDGMCWAAERNTLAAGKNEGELKLLELELI</sequence>
<reference evidence="1" key="1">
    <citation type="journal article" date="2021" name="Front. Plant Sci.">
        <title>Chromosome-Scale Genome Assembly for Chinese Sour Jujube and Insights Into Its Genome Evolution and Domestication Signature.</title>
        <authorList>
            <person name="Shen L.-Y."/>
            <person name="Luo H."/>
            <person name="Wang X.-L."/>
            <person name="Wang X.-M."/>
            <person name="Qiu X.-J."/>
            <person name="Liu H."/>
            <person name="Zhou S.-S."/>
            <person name="Jia K.-H."/>
            <person name="Nie S."/>
            <person name="Bao Y.-T."/>
            <person name="Zhang R.-G."/>
            <person name="Yun Q.-Z."/>
            <person name="Chai Y.-H."/>
            <person name="Lu J.-Y."/>
            <person name="Li Y."/>
            <person name="Zhao S.-W."/>
            <person name="Mao J.-F."/>
            <person name="Jia S.-G."/>
            <person name="Mao Y.-M."/>
        </authorList>
    </citation>
    <scope>NUCLEOTIDE SEQUENCE</scope>
    <source>
        <strain evidence="1">AT0</strain>
        <tissue evidence="1">Leaf</tissue>
    </source>
</reference>
<dbReference type="AlphaFoldDB" id="A0A978ULZ1"/>
<protein>
    <submittedName>
        <fullName evidence="1">Uncharacterized protein</fullName>
    </submittedName>
</protein>
<organism evidence="1 2">
    <name type="scientific">Ziziphus jujuba var. spinosa</name>
    <dbReference type="NCBI Taxonomy" id="714518"/>
    <lineage>
        <taxon>Eukaryota</taxon>
        <taxon>Viridiplantae</taxon>
        <taxon>Streptophyta</taxon>
        <taxon>Embryophyta</taxon>
        <taxon>Tracheophyta</taxon>
        <taxon>Spermatophyta</taxon>
        <taxon>Magnoliopsida</taxon>
        <taxon>eudicotyledons</taxon>
        <taxon>Gunneridae</taxon>
        <taxon>Pentapetalae</taxon>
        <taxon>rosids</taxon>
        <taxon>fabids</taxon>
        <taxon>Rosales</taxon>
        <taxon>Rhamnaceae</taxon>
        <taxon>Paliureae</taxon>
        <taxon>Ziziphus</taxon>
    </lineage>
</organism>
<name>A0A978ULZ1_ZIZJJ</name>
<accession>A0A978ULZ1</accession>
<dbReference type="Proteomes" id="UP000813462">
    <property type="component" value="Unassembled WGS sequence"/>
</dbReference>
<comment type="caution">
    <text evidence="1">The sequence shown here is derived from an EMBL/GenBank/DDBJ whole genome shotgun (WGS) entry which is preliminary data.</text>
</comment>
<proteinExistence type="predicted"/>
<evidence type="ECO:0000313" key="2">
    <source>
        <dbReference type="Proteomes" id="UP000813462"/>
    </source>
</evidence>